<dbReference type="EMBL" id="QTTT01000001">
    <property type="protein sequence ID" value="REF00367.1"/>
    <property type="molecule type" value="Genomic_DNA"/>
</dbReference>
<keyword evidence="2" id="KW-1185">Reference proteome</keyword>
<evidence type="ECO:0000313" key="1">
    <source>
        <dbReference type="EMBL" id="REF00367.1"/>
    </source>
</evidence>
<gene>
    <name evidence="1" type="ORF">DFJ69_5899</name>
</gene>
<organism evidence="1 2">
    <name type="scientific">Thermomonospora umbrina</name>
    <dbReference type="NCBI Taxonomy" id="111806"/>
    <lineage>
        <taxon>Bacteria</taxon>
        <taxon>Bacillati</taxon>
        <taxon>Actinomycetota</taxon>
        <taxon>Actinomycetes</taxon>
        <taxon>Streptosporangiales</taxon>
        <taxon>Thermomonosporaceae</taxon>
        <taxon>Thermomonospora</taxon>
    </lineage>
</organism>
<reference evidence="1 2" key="1">
    <citation type="submission" date="2018-08" db="EMBL/GenBank/DDBJ databases">
        <title>Sequencing the genomes of 1000 actinobacteria strains.</title>
        <authorList>
            <person name="Klenk H.-P."/>
        </authorList>
    </citation>
    <scope>NUCLEOTIDE SEQUENCE [LARGE SCALE GENOMIC DNA]</scope>
    <source>
        <strain evidence="1 2">DSM 43927</strain>
    </source>
</reference>
<dbReference type="AlphaFoldDB" id="A0A3D9SWQ0"/>
<sequence length="72" mass="8372">MSPNLRKELEAIRKEAVGRGWRVERGSKYWKMYCPCPKKCKKNMALTPSDPNYVINLLGQLRRATCWKDGEA</sequence>
<accession>A0A3D9SWQ0</accession>
<evidence type="ECO:0008006" key="3">
    <source>
        <dbReference type="Google" id="ProtNLM"/>
    </source>
</evidence>
<dbReference type="Proteomes" id="UP000256661">
    <property type="component" value="Unassembled WGS sequence"/>
</dbReference>
<comment type="caution">
    <text evidence="1">The sequence shown here is derived from an EMBL/GenBank/DDBJ whole genome shotgun (WGS) entry which is preliminary data.</text>
</comment>
<proteinExistence type="predicted"/>
<dbReference type="RefSeq" id="WP_116025527.1">
    <property type="nucleotide sequence ID" value="NZ_QTTT01000001.1"/>
</dbReference>
<dbReference type="OrthoDB" id="3700275at2"/>
<name>A0A3D9SWQ0_9ACTN</name>
<protein>
    <recommendedName>
        <fullName evidence="3">HicA-like toxin of HicAB toxin-antitoxin system</fullName>
    </recommendedName>
</protein>
<evidence type="ECO:0000313" key="2">
    <source>
        <dbReference type="Proteomes" id="UP000256661"/>
    </source>
</evidence>